<dbReference type="InterPro" id="IPR055446">
    <property type="entry name" value="RecD2_N_OB"/>
</dbReference>
<evidence type="ECO:0000256" key="2">
    <source>
        <dbReference type="ARBA" id="ARBA00022840"/>
    </source>
</evidence>
<dbReference type="GO" id="GO:0043139">
    <property type="term" value="F:5'-3' DNA helicase activity"/>
    <property type="evidence" value="ECO:0007669"/>
    <property type="project" value="UniProtKB-UniRule"/>
</dbReference>
<dbReference type="CDD" id="cd17933">
    <property type="entry name" value="DEXSc_RecD-like"/>
    <property type="match status" value="1"/>
</dbReference>
<dbReference type="Gene3D" id="1.10.10.2220">
    <property type="match status" value="1"/>
</dbReference>
<dbReference type="EMBL" id="LMUA01000008">
    <property type="protein sequence ID" value="KUE76545.1"/>
    <property type="molecule type" value="Genomic_DNA"/>
</dbReference>
<protein>
    <recommendedName>
        <fullName evidence="3">ATP-dependent RecD2 DNA helicase</fullName>
        <ecNumber evidence="3">5.6.2.3</ecNumber>
    </recommendedName>
    <alternativeName>
        <fullName evidence="3">DNA 5'-3' helicase subunit RecD2</fullName>
    </alternativeName>
</protein>
<dbReference type="InterPro" id="IPR027785">
    <property type="entry name" value="UvrD-like_helicase_C"/>
</dbReference>
<comment type="catalytic activity">
    <reaction evidence="3">
        <text>ATP + H2O = ADP + phosphate + H(+)</text>
        <dbReference type="Rhea" id="RHEA:13065"/>
        <dbReference type="ChEBI" id="CHEBI:15377"/>
        <dbReference type="ChEBI" id="CHEBI:15378"/>
        <dbReference type="ChEBI" id="CHEBI:30616"/>
        <dbReference type="ChEBI" id="CHEBI:43474"/>
        <dbReference type="ChEBI" id="CHEBI:456216"/>
        <dbReference type="EC" id="5.6.2.3"/>
    </reaction>
</comment>
<evidence type="ECO:0000313" key="6">
    <source>
        <dbReference type="Proteomes" id="UP000053433"/>
    </source>
</evidence>
<dbReference type="GO" id="GO:0006281">
    <property type="term" value="P:DNA repair"/>
    <property type="evidence" value="ECO:0007669"/>
    <property type="project" value="InterPro"/>
</dbReference>
<dbReference type="EC" id="5.6.2.3" evidence="3"/>
<dbReference type="NCBIfam" id="TIGR01448">
    <property type="entry name" value="recD_rel"/>
    <property type="match status" value="1"/>
</dbReference>
<dbReference type="InterPro" id="IPR050534">
    <property type="entry name" value="Coronavir_polyprotein_1ab"/>
</dbReference>
<dbReference type="RefSeq" id="WP_023042408.1">
    <property type="nucleotide sequence ID" value="NZ_DBGEBT010000048.1"/>
</dbReference>
<dbReference type="GO" id="GO:0005524">
    <property type="term" value="F:ATP binding"/>
    <property type="evidence" value="ECO:0007669"/>
    <property type="project" value="UniProtKB-UniRule"/>
</dbReference>
<dbReference type="CDD" id="cd18809">
    <property type="entry name" value="SF1_C_RecD"/>
    <property type="match status" value="1"/>
</dbReference>
<dbReference type="PANTHER" id="PTHR43788:SF6">
    <property type="entry name" value="DNA HELICASE B"/>
    <property type="match status" value="1"/>
</dbReference>
<dbReference type="HAMAP" id="MF_01488">
    <property type="entry name" value="RecD2"/>
    <property type="match status" value="1"/>
</dbReference>
<evidence type="ECO:0000259" key="4">
    <source>
        <dbReference type="SMART" id="SM00278"/>
    </source>
</evidence>
<dbReference type="InterPro" id="IPR029493">
    <property type="entry name" value="RecD2-like_HHH"/>
</dbReference>
<feature type="domain" description="Helix-hairpin-helix DNA-binding motif class 1" evidence="4">
    <location>
        <begin position="191"/>
        <end position="210"/>
    </location>
</feature>
<keyword evidence="2 3" id="KW-0067">ATP-binding</keyword>
<organism evidence="5 6">
    <name type="scientific">Ruthenibacterium lactatiformans</name>
    <dbReference type="NCBI Taxonomy" id="1550024"/>
    <lineage>
        <taxon>Bacteria</taxon>
        <taxon>Bacillati</taxon>
        <taxon>Bacillota</taxon>
        <taxon>Clostridia</taxon>
        <taxon>Eubacteriales</taxon>
        <taxon>Oscillospiraceae</taxon>
        <taxon>Ruthenibacterium</taxon>
    </lineage>
</organism>
<dbReference type="Proteomes" id="UP000053433">
    <property type="component" value="Unassembled WGS sequence"/>
</dbReference>
<dbReference type="InterPro" id="IPR010994">
    <property type="entry name" value="RuvA_2-like"/>
</dbReference>
<comment type="similarity">
    <text evidence="3">Belongs to the RecD family. RecD2 subfamily.</text>
</comment>
<dbReference type="InterPro" id="IPR003583">
    <property type="entry name" value="Hlx-hairpin-Hlx_DNA-bd_motif"/>
</dbReference>
<reference evidence="5 6" key="1">
    <citation type="submission" date="2015-10" db="EMBL/GenBank/DDBJ databases">
        <title>A novel member of the family Ruminococcaceae isolated from human faeces.</title>
        <authorList>
            <person name="Shkoporov A.N."/>
            <person name="Chaplin A.V."/>
            <person name="Motuzova O.V."/>
            <person name="Kafarskaia L.I."/>
            <person name="Efimov B.A."/>
        </authorList>
    </citation>
    <scope>NUCLEOTIDE SEQUENCE [LARGE SCALE GENOMIC DNA]</scope>
    <source>
        <strain evidence="5 6">668</strain>
    </source>
</reference>
<dbReference type="GO" id="GO:0003677">
    <property type="term" value="F:DNA binding"/>
    <property type="evidence" value="ECO:0007669"/>
    <property type="project" value="UniProtKB-UniRule"/>
</dbReference>
<dbReference type="Gene3D" id="1.10.150.20">
    <property type="entry name" value="5' to 3' exonuclease, C-terminal subdomain"/>
    <property type="match status" value="1"/>
</dbReference>
<dbReference type="Gene3D" id="3.40.50.300">
    <property type="entry name" value="P-loop containing nucleotide triphosphate hydrolases"/>
    <property type="match status" value="2"/>
</dbReference>
<dbReference type="GO" id="GO:0006310">
    <property type="term" value="P:DNA recombination"/>
    <property type="evidence" value="ECO:0007669"/>
    <property type="project" value="InterPro"/>
</dbReference>
<dbReference type="Pfam" id="PF14490">
    <property type="entry name" value="HHH_RecD2"/>
    <property type="match status" value="1"/>
</dbReference>
<dbReference type="PANTHER" id="PTHR43788">
    <property type="entry name" value="DNA2/NAM7 HELICASE FAMILY MEMBER"/>
    <property type="match status" value="1"/>
</dbReference>
<dbReference type="SUPFAM" id="SSF47781">
    <property type="entry name" value="RuvA domain 2-like"/>
    <property type="match status" value="1"/>
</dbReference>
<dbReference type="Gene3D" id="2.30.30.940">
    <property type="match status" value="1"/>
</dbReference>
<dbReference type="InterPro" id="IPR006345">
    <property type="entry name" value="RecD2"/>
</dbReference>
<accession>A0A0W7TRU7</accession>
<name>A0A0W7TRU7_9FIRM</name>
<dbReference type="GO" id="GO:0009338">
    <property type="term" value="C:exodeoxyribonuclease V complex"/>
    <property type="evidence" value="ECO:0007669"/>
    <property type="project" value="TreeGrafter"/>
</dbReference>
<keyword evidence="1 3" id="KW-0547">Nucleotide-binding</keyword>
<dbReference type="GO" id="GO:0017116">
    <property type="term" value="F:single-stranded DNA helicase activity"/>
    <property type="evidence" value="ECO:0007669"/>
    <property type="project" value="TreeGrafter"/>
</dbReference>
<dbReference type="Pfam" id="PF18335">
    <property type="entry name" value="SH3_13"/>
    <property type="match status" value="1"/>
</dbReference>
<comment type="caution">
    <text evidence="5">The sequence shown here is derived from an EMBL/GenBank/DDBJ whole genome shotgun (WGS) entry which is preliminary data.</text>
</comment>
<keyword evidence="3" id="KW-0413">Isomerase</keyword>
<dbReference type="Pfam" id="PF13538">
    <property type="entry name" value="UvrD_C_2"/>
    <property type="match status" value="1"/>
</dbReference>
<feature type="domain" description="Helix-hairpin-helix DNA-binding motif class 1" evidence="4">
    <location>
        <begin position="99"/>
        <end position="114"/>
    </location>
</feature>
<dbReference type="GO" id="GO:0016887">
    <property type="term" value="F:ATP hydrolysis activity"/>
    <property type="evidence" value="ECO:0007669"/>
    <property type="project" value="RHEA"/>
</dbReference>
<evidence type="ECO:0000256" key="3">
    <source>
        <dbReference type="HAMAP-Rule" id="MF_01488"/>
    </source>
</evidence>
<evidence type="ECO:0000256" key="1">
    <source>
        <dbReference type="ARBA" id="ARBA00022741"/>
    </source>
</evidence>
<dbReference type="SUPFAM" id="SSF52540">
    <property type="entry name" value="P-loop containing nucleoside triphosphate hydrolases"/>
    <property type="match status" value="1"/>
</dbReference>
<dbReference type="SMART" id="SM00278">
    <property type="entry name" value="HhH1"/>
    <property type="match status" value="3"/>
</dbReference>
<feature type="binding site" evidence="3">
    <location>
        <begin position="353"/>
        <end position="357"/>
    </location>
    <ligand>
        <name>ATP</name>
        <dbReference type="ChEBI" id="CHEBI:30616"/>
    </ligand>
</feature>
<comment type="function">
    <text evidence="3">DNA-dependent ATPase and ATP-dependent 5'-3' DNA helicase. Has no activity on blunt DNA or DNA with 3'-overhangs, requires at least 10 bases of 5'-ssDNA for helicase activity.</text>
</comment>
<proteinExistence type="inferred from homology"/>
<keyword evidence="3" id="KW-0378">Hydrolase</keyword>
<keyword evidence="3" id="KW-0238">DNA-binding</keyword>
<sequence>MLCEFDRLIYPQSITAVDASSYMIALYHPCEKIKDSTGNTVTQVKAVGYCLPTSSNLRYDMLGHWSKNPKFGVQFEVESYNEVVIPTKEGIIAYLSSGQIKGIGPKIAEKIYAVFGQQSLEVLDKEPERLLAIPGISEIKLKKIYDSYLVNRGARDVVAFLSPHGITPNRAVRLYKEYGEKTMDIVKNHPYQLCDMAGIGFKTADHIAMSMGFDQLSTERVDEGLLYTLADAEAKGHLCMEKHEFVKACLKILDTPALTSEMVANRAARLVFSGQLVSYQGNVYRAKTVHVEEQLASAIHQQMKHRKMHSYGDLDAAIDAEEQKLKMKFAPEQREAVKMALTQGLSIITGGPGTGKTLIQRAILDIYQKNNPKSEICCCAPTGRAARRMEQATGVPASTVHKALGLMADEDGDYDGPEALTADLIVVDEISMLDVYLAGYLFDAVKYGAQMVLIGDADQLPSVGPGAVLSEMIASGCIPVVRLDKVFRQNAGSRIATNAKLIRHGNVGLEYGDDFQFINSPRLSDSAKLIVDLYLRETEKYGVDNVALLTPYRQKTETGVNALNEHLREKVNPPDAQKPEVVFGNRKFRCGDKVMQIKNHDDVNNGDIGYIRKIIRIGDDTTVHVDFGDGRMKEYDSSGLDMLDLGYASTIHKSQGSEYQSVIINLQCAHSIMLTRPLIYTAITRGKERVTIVGEKRALCISIKRTDTEKRGTCLAKRLQGLA</sequence>
<dbReference type="Pfam" id="PF23139">
    <property type="entry name" value="OB_YrrC"/>
    <property type="match status" value="1"/>
</dbReference>
<evidence type="ECO:0000313" key="5">
    <source>
        <dbReference type="EMBL" id="KUE76545.1"/>
    </source>
</evidence>
<dbReference type="InterPro" id="IPR041451">
    <property type="entry name" value="RecD2_SH13"/>
</dbReference>
<dbReference type="Pfam" id="PF13245">
    <property type="entry name" value="AAA_19"/>
    <property type="match status" value="1"/>
</dbReference>
<dbReference type="InterPro" id="IPR027417">
    <property type="entry name" value="P-loop_NTPase"/>
</dbReference>
<dbReference type="AlphaFoldDB" id="A0A0W7TRU7"/>
<keyword evidence="3" id="KW-0347">Helicase</keyword>
<gene>
    <name evidence="3" type="primary">recD2</name>
    <name evidence="5" type="ORF">ASJ35_07335</name>
</gene>
<dbReference type="Pfam" id="PF14520">
    <property type="entry name" value="HHH_5"/>
    <property type="match status" value="1"/>
</dbReference>
<feature type="domain" description="Helix-hairpin-helix DNA-binding motif class 1" evidence="4">
    <location>
        <begin position="128"/>
        <end position="147"/>
    </location>
</feature>